<feature type="region of interest" description="Disordered" evidence="1">
    <location>
        <begin position="110"/>
        <end position="132"/>
    </location>
</feature>
<feature type="region of interest" description="Disordered" evidence="1">
    <location>
        <begin position="36"/>
        <end position="64"/>
    </location>
</feature>
<dbReference type="EMBL" id="PDCK01000045">
    <property type="protein sequence ID" value="PRQ15993.1"/>
    <property type="molecule type" value="Genomic_DNA"/>
</dbReference>
<dbReference type="Gramene" id="PRQ15993">
    <property type="protein sequence ID" value="PRQ15993"/>
    <property type="gene ID" value="RchiOBHm_Chr7g0179411"/>
</dbReference>
<accession>A0A2P6P232</accession>
<proteinExistence type="predicted"/>
<keyword evidence="3" id="KW-1185">Reference proteome</keyword>
<dbReference type="OrthoDB" id="1936793at2759"/>
<sequence>MKQSIIRNVSLYARTRLLSPPCCKPSSRTTQLALPTRPRLSFYSTESQSHNQEVSKDEEDDVSNEELKMKIDDYFKGNDKAIPTIFEAILKRKLTGKHEQTDKKLMEELCGKRQGSLSDEEEEDEEEIESDLDELYGSDEKAADLNQAMDKLMKEMPITKREN</sequence>
<dbReference type="STRING" id="74649.A0A2P6P232"/>
<dbReference type="OMA" id="CLYARTR"/>
<organism evidence="2 3">
    <name type="scientific">Rosa chinensis</name>
    <name type="common">China rose</name>
    <dbReference type="NCBI Taxonomy" id="74649"/>
    <lineage>
        <taxon>Eukaryota</taxon>
        <taxon>Viridiplantae</taxon>
        <taxon>Streptophyta</taxon>
        <taxon>Embryophyta</taxon>
        <taxon>Tracheophyta</taxon>
        <taxon>Spermatophyta</taxon>
        <taxon>Magnoliopsida</taxon>
        <taxon>eudicotyledons</taxon>
        <taxon>Gunneridae</taxon>
        <taxon>Pentapetalae</taxon>
        <taxon>rosids</taxon>
        <taxon>fabids</taxon>
        <taxon>Rosales</taxon>
        <taxon>Rosaceae</taxon>
        <taxon>Rosoideae</taxon>
        <taxon>Rosoideae incertae sedis</taxon>
        <taxon>Rosa</taxon>
    </lineage>
</organism>
<comment type="caution">
    <text evidence="2">The sequence shown here is derived from an EMBL/GenBank/DDBJ whole genome shotgun (WGS) entry which is preliminary data.</text>
</comment>
<feature type="compositionally biased region" description="Polar residues" evidence="1">
    <location>
        <begin position="42"/>
        <end position="52"/>
    </location>
</feature>
<evidence type="ECO:0000313" key="2">
    <source>
        <dbReference type="EMBL" id="PRQ15993.1"/>
    </source>
</evidence>
<dbReference type="Proteomes" id="UP000238479">
    <property type="component" value="Chromosome 7"/>
</dbReference>
<reference evidence="2 3" key="1">
    <citation type="journal article" date="2018" name="Nat. Genet.">
        <title>The Rosa genome provides new insights in the design of modern roses.</title>
        <authorList>
            <person name="Bendahmane M."/>
        </authorList>
    </citation>
    <scope>NUCLEOTIDE SEQUENCE [LARGE SCALE GENOMIC DNA]</scope>
    <source>
        <strain evidence="3">cv. Old Blush</strain>
    </source>
</reference>
<protein>
    <submittedName>
        <fullName evidence="2">Uncharacterized protein</fullName>
    </submittedName>
</protein>
<evidence type="ECO:0000256" key="1">
    <source>
        <dbReference type="SAM" id="MobiDB-lite"/>
    </source>
</evidence>
<gene>
    <name evidence="2" type="ORF">RchiOBHm_Chr7g0179411</name>
</gene>
<dbReference type="AlphaFoldDB" id="A0A2P6P232"/>
<feature type="compositionally biased region" description="Acidic residues" evidence="1">
    <location>
        <begin position="118"/>
        <end position="132"/>
    </location>
</feature>
<name>A0A2P6P232_ROSCH</name>
<evidence type="ECO:0000313" key="3">
    <source>
        <dbReference type="Proteomes" id="UP000238479"/>
    </source>
</evidence>